<dbReference type="PANTHER" id="PTHR40047">
    <property type="entry name" value="UPF0703 PROTEIN YCGQ"/>
    <property type="match status" value="1"/>
</dbReference>
<organism evidence="3 4">
    <name type="scientific">Heliorestis convoluta</name>
    <dbReference type="NCBI Taxonomy" id="356322"/>
    <lineage>
        <taxon>Bacteria</taxon>
        <taxon>Bacillati</taxon>
        <taxon>Bacillota</taxon>
        <taxon>Clostridia</taxon>
        <taxon>Eubacteriales</taxon>
        <taxon>Heliobacteriaceae</taxon>
        <taxon>Heliorestis</taxon>
    </lineage>
</organism>
<dbReference type="EMBL" id="CP045875">
    <property type="protein sequence ID" value="QGG47030.1"/>
    <property type="molecule type" value="Genomic_DNA"/>
</dbReference>
<dbReference type="PANTHER" id="PTHR40047:SF1">
    <property type="entry name" value="UPF0703 PROTEIN YCGQ"/>
    <property type="match status" value="1"/>
</dbReference>
<dbReference type="OrthoDB" id="9770408at2"/>
<feature type="domain" description="DUF1980" evidence="2">
    <location>
        <begin position="38"/>
        <end position="177"/>
    </location>
</feature>
<accession>A0A5Q2N436</accession>
<evidence type="ECO:0000259" key="2">
    <source>
        <dbReference type="Pfam" id="PF21537"/>
    </source>
</evidence>
<gene>
    <name evidence="3" type="ORF">FTV88_0874</name>
</gene>
<protein>
    <recommendedName>
        <fullName evidence="2">DUF1980 domain-containing protein</fullName>
    </recommendedName>
</protein>
<dbReference type="Proteomes" id="UP000366051">
    <property type="component" value="Chromosome"/>
</dbReference>
<dbReference type="AlphaFoldDB" id="A0A5Q2N436"/>
<reference evidence="4" key="1">
    <citation type="submission" date="2019-11" db="EMBL/GenBank/DDBJ databases">
        <title>Genome sequence of Heliorestis convoluta strain HH, an alkaliphilic and minimalistic phototrophic bacterium from a soda lake in Egypt.</title>
        <authorList>
            <person name="Dewey E.D."/>
            <person name="Stokes L.M."/>
            <person name="Burchell B.M."/>
            <person name="Shaffer K.N."/>
            <person name="Huntington A.M."/>
            <person name="Baker J.M."/>
            <person name="Nadendla S."/>
            <person name="Giglio M.G."/>
            <person name="Touchman J.W."/>
            <person name="Blankenship R.E."/>
            <person name="Madigan M.T."/>
            <person name="Sattley W.M."/>
        </authorList>
    </citation>
    <scope>NUCLEOTIDE SEQUENCE [LARGE SCALE GENOMIC DNA]</scope>
    <source>
        <strain evidence="4">HH</strain>
    </source>
</reference>
<keyword evidence="1" id="KW-0812">Transmembrane</keyword>
<evidence type="ECO:0000313" key="3">
    <source>
        <dbReference type="EMBL" id="QGG47030.1"/>
    </source>
</evidence>
<sequence length="187" mass="20998">MVFLLRKKVILAIVTIGLLGSLTLLYFTPFSLFIIDAKTEQEELTLLSNKKEENEPIRFDEKNFLDLILEVNKEPEKYLGRPVEISGYLIKEKVQGENKFYVARYVINACLADTVLMGLGLENIIEKETEEGRIGAGVWVHIEGTFARAKAPQQSGELIIIVKKATVEDEPTNPNIYVEAVMPEGAV</sequence>
<evidence type="ECO:0000313" key="4">
    <source>
        <dbReference type="Proteomes" id="UP000366051"/>
    </source>
</evidence>
<dbReference type="RefSeq" id="WP_153724493.1">
    <property type="nucleotide sequence ID" value="NZ_CP045875.1"/>
</dbReference>
<feature type="transmembrane region" description="Helical" evidence="1">
    <location>
        <begin position="9"/>
        <end position="35"/>
    </location>
</feature>
<name>A0A5Q2N436_9FIRM</name>
<keyword evidence="1" id="KW-1133">Transmembrane helix</keyword>
<proteinExistence type="predicted"/>
<keyword evidence="4" id="KW-1185">Reference proteome</keyword>
<dbReference type="InterPro" id="IPR048447">
    <property type="entry name" value="DUF1980_C"/>
</dbReference>
<keyword evidence="1" id="KW-0472">Membrane</keyword>
<evidence type="ECO:0000256" key="1">
    <source>
        <dbReference type="SAM" id="Phobius"/>
    </source>
</evidence>
<dbReference type="KEGG" id="hcv:FTV88_0874"/>
<dbReference type="Pfam" id="PF21537">
    <property type="entry name" value="DUF1980_C"/>
    <property type="match status" value="1"/>
</dbReference>
<dbReference type="InterPro" id="IPR052955">
    <property type="entry name" value="UPF0703_membrane_permease"/>
</dbReference>